<dbReference type="InterPro" id="IPR038508">
    <property type="entry name" value="ArfGAP_dom_sf"/>
</dbReference>
<organism evidence="8">
    <name type="scientific">Schistocephalus solidus</name>
    <name type="common">Tapeworm</name>
    <dbReference type="NCBI Taxonomy" id="70667"/>
    <lineage>
        <taxon>Eukaryota</taxon>
        <taxon>Metazoa</taxon>
        <taxon>Spiralia</taxon>
        <taxon>Lophotrochozoa</taxon>
        <taxon>Platyhelminthes</taxon>
        <taxon>Cestoda</taxon>
        <taxon>Eucestoda</taxon>
        <taxon>Diphyllobothriidea</taxon>
        <taxon>Diphyllobothriidae</taxon>
        <taxon>Schistocephalus</taxon>
    </lineage>
</organism>
<dbReference type="AlphaFoldDB" id="A0A0X3NTP1"/>
<keyword evidence="1" id="KW-0479">Metal-binding</keyword>
<evidence type="ECO:0000256" key="6">
    <source>
        <dbReference type="SAM" id="MobiDB-lite"/>
    </source>
</evidence>
<keyword evidence="4" id="KW-0862">Zinc</keyword>
<reference evidence="8" key="1">
    <citation type="submission" date="2016-01" db="EMBL/GenBank/DDBJ databases">
        <title>Reference transcriptome for the parasite Schistocephalus solidus: insights into the molecular evolution of parasitism.</title>
        <authorList>
            <person name="Hebert F.O."/>
            <person name="Grambauer S."/>
            <person name="Barber I."/>
            <person name="Landry C.R."/>
            <person name="Aubin-Horth N."/>
        </authorList>
    </citation>
    <scope>NUCLEOTIDE SEQUENCE</scope>
</reference>
<dbReference type="Pfam" id="PF01412">
    <property type="entry name" value="ArfGap"/>
    <property type="match status" value="1"/>
</dbReference>
<sequence length="526" mass="56314">MATSSKKSQDSVQKVLRDLASLSENRFCFDCNQRGPTYVNMSIGSFVCTSCGGALRKYNQRVKSISMSNFNMQEIFFLKKRGNKACQKIYMALCEGEPREKLENFDDFLRLKYEVRKWYREPGPEIEEEALSENQEALDRASQTPTPKANRIGVNAAAGLIILPNRSLASVLSHAPSITSSQSRSNECSQSGPSTASSPQPPNNFSRQPLTQVAVSSSPSSIISDFKVDPFADLIAARPIPQPALSQPPPPPQQLFDTVSFPFNPFSSANPSQQAVTTTSTTPATVSSTPKNGSTDFFRQFPTSSQASPSFLAPTTASFVCSQSDIHELASGPCSTQPSSFSFPAPVPADKYAALAELDGMRKVSASSGVGRGLDNFLNGLSPQTQASSQQSHATASLNTFQFQGNTNPPAFRGDQFRVFEPTRPQQQSAPVNPFFTTAPATSLMNPLGVGAPSAVLQQQNPPASNPFVVQSTASVPTNPFASSCPASPPQTCPPSAFNVPFSSFHTSAPTNGVSSSSFNPFVNAR</sequence>
<dbReference type="SUPFAM" id="SSF57863">
    <property type="entry name" value="ArfGap/RecO-like zinc finger"/>
    <property type="match status" value="1"/>
</dbReference>
<feature type="compositionally biased region" description="Polar residues" evidence="6">
    <location>
        <begin position="192"/>
        <end position="213"/>
    </location>
</feature>
<evidence type="ECO:0000313" key="8">
    <source>
        <dbReference type="EMBL" id="JAP43271.1"/>
    </source>
</evidence>
<evidence type="ECO:0000256" key="3">
    <source>
        <dbReference type="ARBA" id="ARBA00022771"/>
    </source>
</evidence>
<dbReference type="GO" id="GO:0008270">
    <property type="term" value="F:zinc ion binding"/>
    <property type="evidence" value="ECO:0007669"/>
    <property type="project" value="UniProtKB-KW"/>
</dbReference>
<accession>A0A0X3NTP1</accession>
<feature type="domain" description="Arf-GAP" evidence="7">
    <location>
        <begin position="13"/>
        <end position="126"/>
    </location>
</feature>
<dbReference type="EMBL" id="GEEE01019954">
    <property type="protein sequence ID" value="JAP43271.1"/>
    <property type="molecule type" value="Transcribed_RNA"/>
</dbReference>
<dbReference type="GO" id="GO:0005737">
    <property type="term" value="C:cytoplasm"/>
    <property type="evidence" value="ECO:0007669"/>
    <property type="project" value="TreeGrafter"/>
</dbReference>
<dbReference type="PANTHER" id="PTHR46134:SF3">
    <property type="entry name" value="ARFGAP WITH FG REPEATS 1"/>
    <property type="match status" value="1"/>
</dbReference>
<evidence type="ECO:0000256" key="2">
    <source>
        <dbReference type="ARBA" id="ARBA00022737"/>
    </source>
</evidence>
<evidence type="ECO:0000256" key="5">
    <source>
        <dbReference type="PROSITE-ProRule" id="PRU00288"/>
    </source>
</evidence>
<feature type="compositionally biased region" description="Low complexity" evidence="6">
    <location>
        <begin position="180"/>
        <end position="191"/>
    </location>
</feature>
<dbReference type="InterPro" id="IPR052248">
    <property type="entry name" value="Arf-GAP_FG-repeat_protein"/>
</dbReference>
<evidence type="ECO:0000256" key="4">
    <source>
        <dbReference type="ARBA" id="ARBA00022833"/>
    </source>
</evidence>
<keyword evidence="3 5" id="KW-0863">Zinc-finger</keyword>
<protein>
    <submittedName>
        <fullName evidence="8">Arf-GAP domain and FG repeat-containing protein 1</fullName>
    </submittedName>
</protein>
<feature type="region of interest" description="Disordered" evidence="6">
    <location>
        <begin position="268"/>
        <end position="300"/>
    </location>
</feature>
<name>A0A0X3NTP1_SCHSO</name>
<feature type="region of interest" description="Disordered" evidence="6">
    <location>
        <begin position="129"/>
        <end position="150"/>
    </location>
</feature>
<evidence type="ECO:0000256" key="1">
    <source>
        <dbReference type="ARBA" id="ARBA00022723"/>
    </source>
</evidence>
<feature type="region of interest" description="Disordered" evidence="6">
    <location>
        <begin position="179"/>
        <end position="213"/>
    </location>
</feature>
<dbReference type="CDD" id="cd08838">
    <property type="entry name" value="ArfGap_AGFG"/>
    <property type="match status" value="1"/>
</dbReference>
<dbReference type="SMART" id="SM00105">
    <property type="entry name" value="ArfGap"/>
    <property type="match status" value="1"/>
</dbReference>
<dbReference type="GO" id="GO:0016020">
    <property type="term" value="C:membrane"/>
    <property type="evidence" value="ECO:0007669"/>
    <property type="project" value="TreeGrafter"/>
</dbReference>
<proteinExistence type="predicted"/>
<feature type="compositionally biased region" description="Polar residues" evidence="6">
    <location>
        <begin position="290"/>
        <end position="300"/>
    </location>
</feature>
<dbReference type="InterPro" id="IPR037278">
    <property type="entry name" value="ARFGAP/RecO"/>
</dbReference>
<dbReference type="InterPro" id="IPR001164">
    <property type="entry name" value="ArfGAP_dom"/>
</dbReference>
<feature type="compositionally biased region" description="Low complexity" evidence="6">
    <location>
        <begin position="271"/>
        <end position="289"/>
    </location>
</feature>
<dbReference type="Gene3D" id="1.10.220.150">
    <property type="entry name" value="Arf GTPase activating protein"/>
    <property type="match status" value="1"/>
</dbReference>
<evidence type="ECO:0000259" key="7">
    <source>
        <dbReference type="PROSITE" id="PS50115"/>
    </source>
</evidence>
<dbReference type="PANTHER" id="PTHR46134">
    <property type="entry name" value="DRONGO, ISOFORM F"/>
    <property type="match status" value="1"/>
</dbReference>
<gene>
    <name evidence="8" type="primary">AGFG1</name>
    <name evidence="8" type="ORF">TR113543</name>
</gene>
<keyword evidence="2" id="KW-0677">Repeat</keyword>
<dbReference type="GO" id="GO:0005096">
    <property type="term" value="F:GTPase activator activity"/>
    <property type="evidence" value="ECO:0007669"/>
    <property type="project" value="InterPro"/>
</dbReference>
<dbReference type="PRINTS" id="PR00405">
    <property type="entry name" value="REVINTRACTNG"/>
</dbReference>
<dbReference type="PROSITE" id="PS50115">
    <property type="entry name" value="ARFGAP"/>
    <property type="match status" value="1"/>
</dbReference>